<evidence type="ECO:0000313" key="16">
    <source>
        <dbReference type="EMBL" id="GIY32414.1"/>
    </source>
</evidence>
<keyword evidence="5" id="KW-0863">Zinc-finger</keyword>
<feature type="compositionally biased region" description="Polar residues" evidence="12">
    <location>
        <begin position="12"/>
        <end position="40"/>
    </location>
</feature>
<feature type="domain" description="RING-type" evidence="15">
    <location>
        <begin position="1872"/>
        <end position="2123"/>
    </location>
</feature>
<dbReference type="InterPro" id="IPR027417">
    <property type="entry name" value="P-loop_NTPase"/>
</dbReference>
<feature type="region of interest" description="Disordered" evidence="12">
    <location>
        <begin position="447"/>
        <end position="513"/>
    </location>
</feature>
<evidence type="ECO:0000256" key="6">
    <source>
        <dbReference type="ARBA" id="ARBA00022786"/>
    </source>
</evidence>
<dbReference type="SUPFAM" id="SSF57850">
    <property type="entry name" value="RING/U-box"/>
    <property type="match status" value="1"/>
</dbReference>
<dbReference type="SMART" id="SM00847">
    <property type="entry name" value="HA2"/>
    <property type="match status" value="1"/>
</dbReference>
<feature type="compositionally biased region" description="Basic and acidic residues" evidence="12">
    <location>
        <begin position="152"/>
        <end position="166"/>
    </location>
</feature>
<proteinExistence type="inferred from homology"/>
<dbReference type="GO" id="GO:0008270">
    <property type="term" value="F:zinc ion binding"/>
    <property type="evidence" value="ECO:0007669"/>
    <property type="project" value="UniProtKB-KW"/>
</dbReference>
<evidence type="ECO:0000256" key="10">
    <source>
        <dbReference type="ARBA" id="ARBA00022840"/>
    </source>
</evidence>
<dbReference type="CDD" id="cd17917">
    <property type="entry name" value="DEXHc_RHA-like"/>
    <property type="match status" value="1"/>
</dbReference>
<keyword evidence="6" id="KW-0833">Ubl conjugation pathway</keyword>
<keyword evidence="1" id="KW-0808">Transferase</keyword>
<evidence type="ECO:0000256" key="2">
    <source>
        <dbReference type="ARBA" id="ARBA00022723"/>
    </source>
</evidence>
<keyword evidence="7" id="KW-0378">Hydrolase</keyword>
<dbReference type="GO" id="GO:0016740">
    <property type="term" value="F:transferase activity"/>
    <property type="evidence" value="ECO:0007669"/>
    <property type="project" value="UniProtKB-KW"/>
</dbReference>
<dbReference type="Proteomes" id="UP001054945">
    <property type="component" value="Unassembled WGS sequence"/>
</dbReference>
<feature type="region of interest" description="Disordered" evidence="12">
    <location>
        <begin position="261"/>
        <end position="404"/>
    </location>
</feature>
<gene>
    <name evidence="16" type="primary">At4g01020</name>
    <name evidence="16" type="ORF">CEXT_367471</name>
</gene>
<dbReference type="InterPro" id="IPR007502">
    <property type="entry name" value="Helicase-assoc_dom"/>
</dbReference>
<keyword evidence="17" id="KW-1185">Reference proteome</keyword>
<evidence type="ECO:0000256" key="11">
    <source>
        <dbReference type="ARBA" id="ARBA00038040"/>
    </source>
</evidence>
<dbReference type="SMART" id="SM00490">
    <property type="entry name" value="HELICc"/>
    <property type="match status" value="1"/>
</dbReference>
<dbReference type="CDD" id="cd20335">
    <property type="entry name" value="BRcat_RBR"/>
    <property type="match status" value="1"/>
</dbReference>
<dbReference type="CDD" id="cd18791">
    <property type="entry name" value="SF2_C_RHA"/>
    <property type="match status" value="1"/>
</dbReference>
<dbReference type="Pfam" id="PF07717">
    <property type="entry name" value="OB_NTP_bind"/>
    <property type="match status" value="1"/>
</dbReference>
<feature type="compositionally biased region" description="Basic and acidic residues" evidence="12">
    <location>
        <begin position="42"/>
        <end position="62"/>
    </location>
</feature>
<dbReference type="GO" id="GO:0034458">
    <property type="term" value="F:3'-5' RNA helicase activity"/>
    <property type="evidence" value="ECO:0007669"/>
    <property type="project" value="TreeGrafter"/>
</dbReference>
<protein>
    <submittedName>
        <fullName evidence="16">ATP-dependent RNA helicase DEAH11, chloroplastic</fullName>
    </submittedName>
</protein>
<dbReference type="PANTHER" id="PTHR18934">
    <property type="entry name" value="ATP-DEPENDENT RNA HELICASE"/>
    <property type="match status" value="1"/>
</dbReference>
<dbReference type="InterPro" id="IPR002867">
    <property type="entry name" value="IBR_dom"/>
</dbReference>
<dbReference type="SUPFAM" id="SSF52540">
    <property type="entry name" value="P-loop containing nucleoside triphosphate hydrolases"/>
    <property type="match status" value="1"/>
</dbReference>
<comment type="similarity">
    <text evidence="11">Belongs to the DEAD box helicase family. DEAH subfamily. PRP16 sub-subfamily.</text>
</comment>
<organism evidence="16 17">
    <name type="scientific">Caerostris extrusa</name>
    <name type="common">Bark spider</name>
    <name type="synonym">Caerostris bankana</name>
    <dbReference type="NCBI Taxonomy" id="172846"/>
    <lineage>
        <taxon>Eukaryota</taxon>
        <taxon>Metazoa</taxon>
        <taxon>Ecdysozoa</taxon>
        <taxon>Arthropoda</taxon>
        <taxon>Chelicerata</taxon>
        <taxon>Arachnida</taxon>
        <taxon>Araneae</taxon>
        <taxon>Araneomorphae</taxon>
        <taxon>Entelegynae</taxon>
        <taxon>Araneoidea</taxon>
        <taxon>Araneidae</taxon>
        <taxon>Caerostris</taxon>
    </lineage>
</organism>
<dbReference type="Pfam" id="PF24471">
    <property type="entry name" value="KH_DEAH11"/>
    <property type="match status" value="1"/>
</dbReference>
<feature type="compositionally biased region" description="Polar residues" evidence="12">
    <location>
        <begin position="201"/>
        <end position="210"/>
    </location>
</feature>
<feature type="domain" description="Helicase ATP-binding" evidence="13">
    <location>
        <begin position="757"/>
        <end position="920"/>
    </location>
</feature>
<feature type="domain" description="Helicase C-terminal" evidence="14">
    <location>
        <begin position="939"/>
        <end position="1119"/>
    </location>
</feature>
<dbReference type="GO" id="GO:0005524">
    <property type="term" value="F:ATP binding"/>
    <property type="evidence" value="ECO:0007669"/>
    <property type="project" value="UniProtKB-KW"/>
</dbReference>
<dbReference type="InterPro" id="IPR014001">
    <property type="entry name" value="Helicase_ATP-bd"/>
</dbReference>
<dbReference type="Gene3D" id="1.20.120.1750">
    <property type="match status" value="1"/>
</dbReference>
<dbReference type="PANTHER" id="PTHR18934:SF91">
    <property type="entry name" value="PRE-MRNA-SPLICING FACTOR ATP-DEPENDENT RNA HELICASE PRP16"/>
    <property type="match status" value="1"/>
</dbReference>
<dbReference type="GO" id="GO:0016787">
    <property type="term" value="F:hydrolase activity"/>
    <property type="evidence" value="ECO:0007669"/>
    <property type="project" value="UniProtKB-KW"/>
</dbReference>
<feature type="compositionally biased region" description="Basic and acidic residues" evidence="12">
    <location>
        <begin position="173"/>
        <end position="182"/>
    </location>
</feature>
<evidence type="ECO:0000259" key="14">
    <source>
        <dbReference type="PROSITE" id="PS51194"/>
    </source>
</evidence>
<evidence type="ECO:0000256" key="7">
    <source>
        <dbReference type="ARBA" id="ARBA00022801"/>
    </source>
</evidence>
<dbReference type="Pfam" id="PF01485">
    <property type="entry name" value="IBR"/>
    <property type="match status" value="1"/>
</dbReference>
<comment type="caution">
    <text evidence="16">The sequence shown here is derived from an EMBL/GenBank/DDBJ whole genome shotgun (WGS) entry which is preliminary data.</text>
</comment>
<dbReference type="InterPro" id="IPR056245">
    <property type="entry name" value="KH_DEAH11/12"/>
</dbReference>
<feature type="compositionally biased region" description="Polar residues" evidence="12">
    <location>
        <begin position="363"/>
        <end position="378"/>
    </location>
</feature>
<dbReference type="PROSITE" id="PS51873">
    <property type="entry name" value="TRIAD"/>
    <property type="match status" value="1"/>
</dbReference>
<dbReference type="InterPro" id="IPR011545">
    <property type="entry name" value="DEAD/DEAH_box_helicase_dom"/>
</dbReference>
<evidence type="ECO:0000256" key="3">
    <source>
        <dbReference type="ARBA" id="ARBA00022737"/>
    </source>
</evidence>
<dbReference type="InterPro" id="IPR044066">
    <property type="entry name" value="TRIAD_supradom"/>
</dbReference>
<keyword evidence="4" id="KW-0547">Nucleotide-binding</keyword>
<feature type="compositionally biased region" description="Basic and acidic residues" evidence="12">
    <location>
        <begin position="130"/>
        <end position="142"/>
    </location>
</feature>
<dbReference type="Gene3D" id="1.20.120.1080">
    <property type="match status" value="1"/>
</dbReference>
<dbReference type="Gene3D" id="3.40.50.300">
    <property type="entry name" value="P-loop containing nucleotide triphosphate hydrolases"/>
    <property type="match status" value="2"/>
</dbReference>
<feature type="compositionally biased region" description="Polar residues" evidence="12">
    <location>
        <begin position="265"/>
        <end position="285"/>
    </location>
</feature>
<dbReference type="PROSITE" id="PS51194">
    <property type="entry name" value="HELICASE_CTER"/>
    <property type="match status" value="1"/>
</dbReference>
<evidence type="ECO:0000256" key="4">
    <source>
        <dbReference type="ARBA" id="ARBA00022741"/>
    </source>
</evidence>
<feature type="compositionally biased region" description="Basic and acidic residues" evidence="12">
    <location>
        <begin position="320"/>
        <end position="333"/>
    </location>
</feature>
<keyword evidence="9" id="KW-0862">Zinc</keyword>
<name>A0AAV4SGF2_CAEEX</name>
<evidence type="ECO:0000256" key="8">
    <source>
        <dbReference type="ARBA" id="ARBA00022806"/>
    </source>
</evidence>
<feature type="compositionally biased region" description="Low complexity" evidence="12">
    <location>
        <begin position="488"/>
        <end position="505"/>
    </location>
</feature>
<feature type="compositionally biased region" description="Polar residues" evidence="12">
    <location>
        <begin position="392"/>
        <end position="404"/>
    </location>
</feature>
<feature type="compositionally biased region" description="Polar residues" evidence="12">
    <location>
        <begin position="105"/>
        <end position="122"/>
    </location>
</feature>
<evidence type="ECO:0000259" key="15">
    <source>
        <dbReference type="PROSITE" id="PS51873"/>
    </source>
</evidence>
<dbReference type="InterPro" id="IPR011709">
    <property type="entry name" value="DEAD-box_helicase_OB_fold"/>
</dbReference>
<dbReference type="PROSITE" id="PS00690">
    <property type="entry name" value="DEAH_ATP_HELICASE"/>
    <property type="match status" value="1"/>
</dbReference>
<keyword evidence="2" id="KW-0479">Metal-binding</keyword>
<feature type="compositionally biased region" description="Basic and acidic residues" evidence="12">
    <location>
        <begin position="288"/>
        <end position="306"/>
    </location>
</feature>
<evidence type="ECO:0000256" key="1">
    <source>
        <dbReference type="ARBA" id="ARBA00022679"/>
    </source>
</evidence>
<reference evidence="16 17" key="1">
    <citation type="submission" date="2021-06" db="EMBL/GenBank/DDBJ databases">
        <title>Caerostris extrusa draft genome.</title>
        <authorList>
            <person name="Kono N."/>
            <person name="Arakawa K."/>
        </authorList>
    </citation>
    <scope>NUCLEOTIDE SEQUENCE [LARGE SCALE GENOMIC DNA]</scope>
</reference>
<dbReference type="Pfam" id="PF22191">
    <property type="entry name" value="IBR_1"/>
    <property type="match status" value="1"/>
</dbReference>
<accession>A0AAV4SGF2</accession>
<evidence type="ECO:0000256" key="9">
    <source>
        <dbReference type="ARBA" id="ARBA00022833"/>
    </source>
</evidence>
<sequence length="2146" mass="246425">MDDQNRSKNAAVFNQSTKSYGPSQGSSSDDKSCANSLRNSSRNKDFKETIRYQDRDSYESQRHHYIGNGLYNTDDIQDLPPRHRQKVLNVTNAESKPKPSCIKQKPNSDNTLDTNDNGSNLNKKFAKQNFSHDKYNSTHNREQSSSNSRHNFKSDGIIHSDREKNKSSSTFTDLKHSNEKLHKNPKPHPFDQANDFHRHSSIVQTNQSAVKQRDFTNKNTNLNHKYTRDNHTEPSIPRKRSVSKNFSELDKEKMNSQIMDKPARNDNTTCKNNSFVNKGNKNDSTGPIREERHFQEKDKCKTEDYVPRVTLNKQRKSRKKEKEPTESTNEKNTIHNNENFNYYHKTKDVSPCSNKQQKDITEVKNSNSSTKYANMSDRSASEFPSKLERTSGKSSANFKNSSRQSDCHKELKQCSKYEQSSLKHNRETINYSSNCSNLNPEEIKVQNKQFQQKNSSKFSSSNKHCDKTTSDWSLEEPCKTNPKTQDKNNSNDSCSVISNSSNSSSTRIRKFHQSSNSEKDFKLSVRSNDSDERSLIRENSKTVLEFSNASESRHYHITPKNIKKTKESGFFIHINVSENADNLEFWEQFLKNILKHKHFILQYCCKFSESLVLNFEKKSDVLNAVPILRKLKNATKNLREPHIILVSNFKTHIIKPCDCSGNLTLKEKAVLQDEQIFEFSNEERSAFKELLILDQKFEEGKISMEEKRKLECNLNSKVKLPSYSVYLALCKLKKMFSYECSSFQRCLPVYSKKDELLKLIQSYSVLVINAETGSGKTTQLAEYLLQSWIADRGTIICTQPRKIAAISVTKFVCGQIGSSVGKLVGYDVGTDKKYDSNTKIIYMTDYVLLKKLLRNKKLRGVSCVIVDEAHERTLYTDLVLGMLKDCLHERLDLRLIITSATMDPYLFVQHFGKNQTKIIDVPGRTYPVEVIWLNKDVEIVDDYVKECVKTALNIHHDEPKGDILVFLTSPGEIDEAIIKFKDWCKESEMPQLISLHGKSDLQEQLLVFETSLNNVRKIIFATNAAETSLTIPGVKYVVDSGMAKEMTYFPHKNKSCLVVGFVNKSSAEQRKGRAGRTQPGVCYRMYSKKNFHEDMPDSSTPEILKTNLQKALLKLYQFGIEPTQFDFVESPKEEAVVRSLESLEFLGLIQENERKQFCLTQLGKKVVELPLEPRLAKLVLEGIQAKIGYETIIMAAVVNEAGRLFFRHEEIKEKADKRKKLFCQEKGDLCTYLEVFKRWMEEAKEDRYKWCVQNFINSKALNSAARTIQEVLKSLHQELGIRIGRRYNNIAFESQYEKIIFNCFSENLCTFSGHPKMGYYSPYFTESLFIHPSSSLSYLKTELPTFLVYSTLMETSRNFLMDVTPIKEEILKRAYVEGTFKLQVDMLKSLQILPKVLGPFGETVLINYILGKKGSKILDLEMLVEKHVKSRNFKIDVRVDKGIIVIYLEKRYHETVSHFINDMVEKAHVSMSNEEEMIKIKNSSSHFCLGGGGLISDIIMPGEFKEVVIDNLLKLQSKSMIQSLEKFGPVQSLNVADIGKNSCRISATYTKVVSAQKAMLHLSQNKRLKVKASVTIPVNNDEALPFYKMQVSWCRCPSTGKGWIEFTSEADCIMASSKLTLSSFYIDENYIRFSPYKNKILDMSNLPSFAEENKIRKKLHELLPGIKEISVHVMRKKMPSISEKDVENAKSELKKLFCASSLIDLKYPDSSSIFWTASVYFKNWKDGIKSLQDLEGKAKINSVPLEIKVLKESHLQCKKEIYDVIKNEIFVIEKKSKSARFSINLKHKDSVVHIGFSCKSMQELFDVHYDLSQLLQGEIINCFEPKYQHLLTAAAHKEIINIEDKTQTAVIIDNIRKLISVFGPKKNRIKAFTEICSIVLDNIPSKKRRINLKDPNIPHGFLKSLYSKYGLELNGLIRTYCLKNAKVDTVAGKLIIEGTQSSLDKRHPILMNMLVLKQILFVRDCGKKFFLTDIKKLLAPCSEDTIAEFYAASLNYHVNQNLDKVFYCPSPDCHNVYRVSSIGGEQLCVDCGNVICLRCKSLYHYGMSCEIFQNSEKDEDYSIKVWMQEDKALRKQCPYCQAVIEKESGCNHMECFNCRKHLCWLCLEIFPTSQEVYDHQPYCPNNQGNIRSVQCVQTFLTLTLIK</sequence>
<dbReference type="InterPro" id="IPR002464">
    <property type="entry name" value="DNA/RNA_helicase_DEAH_CS"/>
</dbReference>
<evidence type="ECO:0000259" key="13">
    <source>
        <dbReference type="PROSITE" id="PS51192"/>
    </source>
</evidence>
<evidence type="ECO:0000256" key="5">
    <source>
        <dbReference type="ARBA" id="ARBA00022771"/>
    </source>
</evidence>
<dbReference type="SMART" id="SM00487">
    <property type="entry name" value="DEXDc"/>
    <property type="match status" value="1"/>
</dbReference>
<dbReference type="EMBL" id="BPLR01009506">
    <property type="protein sequence ID" value="GIY32414.1"/>
    <property type="molecule type" value="Genomic_DNA"/>
</dbReference>
<dbReference type="GO" id="GO:0003723">
    <property type="term" value="F:RNA binding"/>
    <property type="evidence" value="ECO:0007669"/>
    <property type="project" value="TreeGrafter"/>
</dbReference>
<dbReference type="InterPro" id="IPR001650">
    <property type="entry name" value="Helicase_C-like"/>
</dbReference>
<dbReference type="Pfam" id="PF00271">
    <property type="entry name" value="Helicase_C"/>
    <property type="match status" value="1"/>
</dbReference>
<feature type="region of interest" description="Disordered" evidence="12">
    <location>
        <begin position="1"/>
        <end position="239"/>
    </location>
</feature>
<dbReference type="SMART" id="SM00647">
    <property type="entry name" value="IBR"/>
    <property type="match status" value="2"/>
</dbReference>
<dbReference type="PROSITE" id="PS51192">
    <property type="entry name" value="HELICASE_ATP_BIND_1"/>
    <property type="match status" value="1"/>
</dbReference>
<dbReference type="Pfam" id="PF00270">
    <property type="entry name" value="DEAD"/>
    <property type="match status" value="1"/>
</dbReference>
<keyword evidence="10" id="KW-0067">ATP-binding</keyword>
<evidence type="ECO:0000313" key="17">
    <source>
        <dbReference type="Proteomes" id="UP001054945"/>
    </source>
</evidence>
<feature type="compositionally biased region" description="Low complexity" evidence="12">
    <location>
        <begin position="447"/>
        <end position="462"/>
    </location>
</feature>
<evidence type="ECO:0000256" key="12">
    <source>
        <dbReference type="SAM" id="MobiDB-lite"/>
    </source>
</evidence>
<keyword evidence="8 16" id="KW-0347">Helicase</keyword>
<keyword evidence="3" id="KW-0677">Repeat</keyword>